<dbReference type="InterPro" id="IPR006015">
    <property type="entry name" value="Universal_stress_UspA"/>
</dbReference>
<evidence type="ECO:0000259" key="2">
    <source>
        <dbReference type="Pfam" id="PF00582"/>
    </source>
</evidence>
<dbReference type="PRINTS" id="PR01438">
    <property type="entry name" value="UNVRSLSTRESS"/>
</dbReference>
<keyword evidence="4" id="KW-1185">Reference proteome</keyword>
<sequence>MSGARIVIGYDGSQDAQRALRWGFREAARTGAEVDMVFVWRWPDYLPAATMIPGTPVWPDLTAEKELEAMLAEALARVRAEFPAVTAHTVIGHGSPTSVLRDLSDSASLLVVGGRSHGLLGDFWLGSVPGALAAHALCSVVVVREAVGESADAPIVVALDSSVQADRVAEFAFEQAAASGAPLRVVRAWMPPPDPWIGAPDIDREEISTAELAAVREQVSAWHRKYPTVELTVEAIVGHPYRVIAEAAARSRMVVLGTRGKGGFSLPGLGSVTRYVLHHVHATIAVIR</sequence>
<dbReference type="Proteomes" id="UP000294901">
    <property type="component" value="Unassembled WGS sequence"/>
</dbReference>
<organism evidence="3 4">
    <name type="scientific">Paractinoplanes brasiliensis</name>
    <dbReference type="NCBI Taxonomy" id="52695"/>
    <lineage>
        <taxon>Bacteria</taxon>
        <taxon>Bacillati</taxon>
        <taxon>Actinomycetota</taxon>
        <taxon>Actinomycetes</taxon>
        <taxon>Micromonosporales</taxon>
        <taxon>Micromonosporaceae</taxon>
        <taxon>Paractinoplanes</taxon>
    </lineage>
</organism>
<accession>A0A4R6JLY9</accession>
<dbReference type="SUPFAM" id="SSF52402">
    <property type="entry name" value="Adenine nucleotide alpha hydrolases-like"/>
    <property type="match status" value="2"/>
</dbReference>
<name>A0A4R6JLY9_9ACTN</name>
<comment type="caution">
    <text evidence="3">The sequence shown here is derived from an EMBL/GenBank/DDBJ whole genome shotgun (WGS) entry which is preliminary data.</text>
</comment>
<dbReference type="Pfam" id="PF00582">
    <property type="entry name" value="Usp"/>
    <property type="match status" value="2"/>
</dbReference>
<protein>
    <submittedName>
        <fullName evidence="3">Nucleotide-binding universal stress UspA family protein</fullName>
    </submittedName>
</protein>
<dbReference type="EMBL" id="SNWR01000001">
    <property type="protein sequence ID" value="TDO36722.1"/>
    <property type="molecule type" value="Genomic_DNA"/>
</dbReference>
<evidence type="ECO:0000313" key="4">
    <source>
        <dbReference type="Proteomes" id="UP000294901"/>
    </source>
</evidence>
<reference evidence="3 4" key="1">
    <citation type="submission" date="2019-03" db="EMBL/GenBank/DDBJ databases">
        <title>Sequencing the genomes of 1000 actinobacteria strains.</title>
        <authorList>
            <person name="Klenk H.-P."/>
        </authorList>
    </citation>
    <scope>NUCLEOTIDE SEQUENCE [LARGE SCALE GENOMIC DNA]</scope>
    <source>
        <strain evidence="3 4">DSM 43805</strain>
    </source>
</reference>
<feature type="domain" description="UspA" evidence="2">
    <location>
        <begin position="5"/>
        <end position="144"/>
    </location>
</feature>
<dbReference type="InterPro" id="IPR006016">
    <property type="entry name" value="UspA"/>
</dbReference>
<evidence type="ECO:0000256" key="1">
    <source>
        <dbReference type="ARBA" id="ARBA00008791"/>
    </source>
</evidence>
<proteinExistence type="inferred from homology"/>
<feature type="domain" description="UspA" evidence="2">
    <location>
        <begin position="154"/>
        <end position="288"/>
    </location>
</feature>
<dbReference type="OrthoDB" id="3174546at2"/>
<dbReference type="AlphaFoldDB" id="A0A4R6JLY9"/>
<comment type="similarity">
    <text evidence="1">Belongs to the universal stress protein A family.</text>
</comment>
<dbReference type="InterPro" id="IPR014729">
    <property type="entry name" value="Rossmann-like_a/b/a_fold"/>
</dbReference>
<dbReference type="Gene3D" id="3.40.50.620">
    <property type="entry name" value="HUPs"/>
    <property type="match status" value="2"/>
</dbReference>
<gene>
    <name evidence="3" type="ORF">C8E87_0304</name>
</gene>
<dbReference type="PANTHER" id="PTHR46268:SF6">
    <property type="entry name" value="UNIVERSAL STRESS PROTEIN UP12"/>
    <property type="match status" value="1"/>
</dbReference>
<evidence type="ECO:0000313" key="3">
    <source>
        <dbReference type="EMBL" id="TDO36722.1"/>
    </source>
</evidence>
<dbReference type="RefSeq" id="WP_133871436.1">
    <property type="nucleotide sequence ID" value="NZ_BOMD01000101.1"/>
</dbReference>
<dbReference type="PANTHER" id="PTHR46268">
    <property type="entry name" value="STRESS RESPONSE PROTEIN NHAX"/>
    <property type="match status" value="1"/>
</dbReference>